<dbReference type="AlphaFoldDB" id="A0A183MX70"/>
<evidence type="ECO:0000313" key="2">
    <source>
        <dbReference type="Proteomes" id="UP000277204"/>
    </source>
</evidence>
<evidence type="ECO:0000313" key="1">
    <source>
        <dbReference type="EMBL" id="VDP36633.1"/>
    </source>
</evidence>
<organism evidence="1 2">
    <name type="scientific">Schistosoma margrebowiei</name>
    <dbReference type="NCBI Taxonomy" id="48269"/>
    <lineage>
        <taxon>Eukaryota</taxon>
        <taxon>Metazoa</taxon>
        <taxon>Spiralia</taxon>
        <taxon>Lophotrochozoa</taxon>
        <taxon>Platyhelminthes</taxon>
        <taxon>Trematoda</taxon>
        <taxon>Digenea</taxon>
        <taxon>Strigeidida</taxon>
        <taxon>Schistosomatoidea</taxon>
        <taxon>Schistosomatidae</taxon>
        <taxon>Schistosoma</taxon>
    </lineage>
</organism>
<sequence>MDTFNEVTDTFPDARRNSFMTEEEVNKSFNKFNTLGSVQLSDSTHSTYPVTLSEIHNYCETNISNQSIYDDAISDVACFHNAFVSSRNLDQYEAKVLDGFISNYSSDNPISNITYSHNSFTSSQCKEYVLNESHPDHNSGCFCNGY</sequence>
<proteinExistence type="predicted"/>
<keyword evidence="2" id="KW-1185">Reference proteome</keyword>
<dbReference type="Proteomes" id="UP000277204">
    <property type="component" value="Unassembled WGS sequence"/>
</dbReference>
<gene>
    <name evidence="1" type="ORF">SMRZ_LOCUS20645</name>
</gene>
<dbReference type="EMBL" id="UZAI01018396">
    <property type="protein sequence ID" value="VDP36633.1"/>
    <property type="molecule type" value="Genomic_DNA"/>
</dbReference>
<name>A0A183MX70_9TREM</name>
<protein>
    <submittedName>
        <fullName evidence="1">Uncharacterized protein</fullName>
    </submittedName>
</protein>
<reference evidence="1 2" key="1">
    <citation type="submission" date="2018-11" db="EMBL/GenBank/DDBJ databases">
        <authorList>
            <consortium name="Pathogen Informatics"/>
        </authorList>
    </citation>
    <scope>NUCLEOTIDE SEQUENCE [LARGE SCALE GENOMIC DNA]</scope>
    <source>
        <strain evidence="1 2">Zambia</strain>
    </source>
</reference>
<accession>A0A183MX70</accession>